<evidence type="ECO:0000256" key="1">
    <source>
        <dbReference type="SAM" id="MobiDB-lite"/>
    </source>
</evidence>
<sequence>MSSAEISREADALYGVHFFCPNGGHYERFPGWLLAARLGIAGVVALWLVVWLLYVRRTGCYTQWLAEQDAIATKRPPASGAPPDAEEPADAEVVGDEAAAADPSGSTDPPGSTGASDDAQGANGPDDT</sequence>
<proteinExistence type="predicted"/>
<organism evidence="3">
    <name type="scientific">marine sediment metagenome</name>
    <dbReference type="NCBI Taxonomy" id="412755"/>
    <lineage>
        <taxon>unclassified sequences</taxon>
        <taxon>metagenomes</taxon>
        <taxon>ecological metagenomes</taxon>
    </lineage>
</organism>
<feature type="region of interest" description="Disordered" evidence="1">
    <location>
        <begin position="74"/>
        <end position="128"/>
    </location>
</feature>
<gene>
    <name evidence="3" type="ORF">S01H1_54779</name>
</gene>
<feature type="compositionally biased region" description="Polar residues" evidence="1">
    <location>
        <begin position="104"/>
        <end position="115"/>
    </location>
</feature>
<evidence type="ECO:0000256" key="2">
    <source>
        <dbReference type="SAM" id="Phobius"/>
    </source>
</evidence>
<name>X0VNZ6_9ZZZZ</name>
<protein>
    <submittedName>
        <fullName evidence="3">Uncharacterized protein</fullName>
    </submittedName>
</protein>
<keyword evidence="2" id="KW-0812">Transmembrane</keyword>
<accession>X0VNZ6</accession>
<evidence type="ECO:0000313" key="3">
    <source>
        <dbReference type="EMBL" id="GAG19945.1"/>
    </source>
</evidence>
<feature type="transmembrane region" description="Helical" evidence="2">
    <location>
        <begin position="32"/>
        <end position="54"/>
    </location>
</feature>
<dbReference type="AlphaFoldDB" id="X0VNZ6"/>
<dbReference type="EMBL" id="BARS01035562">
    <property type="protein sequence ID" value="GAG19945.1"/>
    <property type="molecule type" value="Genomic_DNA"/>
</dbReference>
<comment type="caution">
    <text evidence="3">The sequence shown here is derived from an EMBL/GenBank/DDBJ whole genome shotgun (WGS) entry which is preliminary data.</text>
</comment>
<feature type="compositionally biased region" description="Acidic residues" evidence="1">
    <location>
        <begin position="84"/>
        <end position="95"/>
    </location>
</feature>
<feature type="non-terminal residue" evidence="3">
    <location>
        <position position="128"/>
    </location>
</feature>
<reference evidence="3" key="1">
    <citation type="journal article" date="2014" name="Front. Microbiol.">
        <title>High frequency of phylogenetically diverse reductive dehalogenase-homologous genes in deep subseafloor sedimentary metagenomes.</title>
        <authorList>
            <person name="Kawai M."/>
            <person name="Futagami T."/>
            <person name="Toyoda A."/>
            <person name="Takaki Y."/>
            <person name="Nishi S."/>
            <person name="Hori S."/>
            <person name="Arai W."/>
            <person name="Tsubouchi T."/>
            <person name="Morono Y."/>
            <person name="Uchiyama I."/>
            <person name="Ito T."/>
            <person name="Fujiyama A."/>
            <person name="Inagaki F."/>
            <person name="Takami H."/>
        </authorList>
    </citation>
    <scope>NUCLEOTIDE SEQUENCE</scope>
    <source>
        <strain evidence="3">Expedition CK06-06</strain>
    </source>
</reference>
<keyword evidence="2" id="KW-1133">Transmembrane helix</keyword>
<keyword evidence="2" id="KW-0472">Membrane</keyword>